<gene>
    <name evidence="1" type="ORF">SAMN05660648_00512</name>
</gene>
<accession>A0A1H3VRJ0</accession>
<dbReference type="EMBL" id="FNQG01000002">
    <property type="protein sequence ID" value="SDZ77379.1"/>
    <property type="molecule type" value="Genomic_DNA"/>
</dbReference>
<sequence length="97" mass="11535">MVKQLFNFVDAVCCTVTRTPEEIAKMSGIVLPADYPKYKWMEKWYVHTGLLPSRENREEYNQEIIQRYNEKHPDEPVDATMYGEKKQDFDKWTANSL</sequence>
<dbReference type="Proteomes" id="UP000183469">
    <property type="component" value="Unassembled WGS sequence"/>
</dbReference>
<name>A0A1H3VRJ0_SELRU</name>
<reference evidence="1 2" key="1">
    <citation type="submission" date="2016-10" db="EMBL/GenBank/DDBJ databases">
        <authorList>
            <person name="de Groot N.N."/>
        </authorList>
    </citation>
    <scope>NUCLEOTIDE SEQUENCE [LARGE SCALE GENOMIC DNA]</scope>
    <source>
        <strain evidence="1 2">DSM 2872</strain>
    </source>
</reference>
<protein>
    <submittedName>
        <fullName evidence="1">Uncharacterized protein</fullName>
    </submittedName>
</protein>
<dbReference type="AlphaFoldDB" id="A0A1H3VRJ0"/>
<dbReference type="RefSeq" id="WP_074670658.1">
    <property type="nucleotide sequence ID" value="NZ_FNQG01000002.1"/>
</dbReference>
<organism evidence="1 2">
    <name type="scientific">Selenomonas ruminantium</name>
    <dbReference type="NCBI Taxonomy" id="971"/>
    <lineage>
        <taxon>Bacteria</taxon>
        <taxon>Bacillati</taxon>
        <taxon>Bacillota</taxon>
        <taxon>Negativicutes</taxon>
        <taxon>Selenomonadales</taxon>
        <taxon>Selenomonadaceae</taxon>
        <taxon>Selenomonas</taxon>
    </lineage>
</organism>
<evidence type="ECO:0000313" key="1">
    <source>
        <dbReference type="EMBL" id="SDZ77379.1"/>
    </source>
</evidence>
<proteinExistence type="predicted"/>
<evidence type="ECO:0000313" key="2">
    <source>
        <dbReference type="Proteomes" id="UP000183469"/>
    </source>
</evidence>
<dbReference type="OrthoDB" id="9985345at2"/>